<dbReference type="EMBL" id="CP020465">
    <property type="protein sequence ID" value="ASP47742.1"/>
    <property type="molecule type" value="Genomic_DNA"/>
</dbReference>
<dbReference type="RefSeq" id="WP_081150671.1">
    <property type="nucleotide sequence ID" value="NZ_CP020465.1"/>
</dbReference>
<feature type="signal peptide" evidence="1">
    <location>
        <begin position="1"/>
        <end position="21"/>
    </location>
</feature>
<dbReference type="InterPro" id="IPR007372">
    <property type="entry name" value="Lipid/polyisoprenoid-bd_YceI"/>
</dbReference>
<dbReference type="Gene3D" id="2.40.128.110">
    <property type="entry name" value="Lipid/polyisoprenoid-binding, YceI-like"/>
    <property type="match status" value="1"/>
</dbReference>
<gene>
    <name evidence="3" type="ORF">B5D82_08245</name>
</gene>
<dbReference type="Pfam" id="PF04264">
    <property type="entry name" value="YceI"/>
    <property type="match status" value="1"/>
</dbReference>
<name>A0A222G7N6_9GAMM</name>
<keyword evidence="4" id="KW-1185">Reference proteome</keyword>
<reference evidence="3 4" key="1">
    <citation type="submission" date="2017-08" db="EMBL/GenBank/DDBJ databases">
        <title>Complete genome of Colwellia sp. NB097-1, a psychrophile bacterium ioslated from Bering Sea.</title>
        <authorList>
            <person name="Chen X."/>
        </authorList>
    </citation>
    <scope>NUCLEOTIDE SEQUENCE [LARGE SCALE GENOMIC DNA]</scope>
    <source>
        <strain evidence="3 4">NB097-1</strain>
    </source>
</reference>
<dbReference type="KEGG" id="cber:B5D82_08245"/>
<dbReference type="PANTHER" id="PTHR34406">
    <property type="entry name" value="PROTEIN YCEI"/>
    <property type="match status" value="1"/>
</dbReference>
<sequence>MKKILLASALLTSTVLMTASAADYVIDTEGAHASINFEASHLGFSVLAGRFNDFSGNFSYDKDNISASKVNVTIDTSSFDSNHAKRDKHVRSDDFLDVSKFAEATFVSNKVEDKGNGKLAITGTFTMHGVSKPLVIDAVTIGEGKDPWGGYRAGFSGTSTISMGEFGFKKDFGKVDLILHIEGIRQ</sequence>
<feature type="chain" id="PRO_5012262414" description="Lipid/polyisoprenoid-binding YceI-like domain-containing protein" evidence="1">
    <location>
        <begin position="22"/>
        <end position="186"/>
    </location>
</feature>
<keyword evidence="1" id="KW-0732">Signal</keyword>
<evidence type="ECO:0000256" key="1">
    <source>
        <dbReference type="SAM" id="SignalP"/>
    </source>
</evidence>
<dbReference type="SUPFAM" id="SSF101874">
    <property type="entry name" value="YceI-like"/>
    <property type="match status" value="1"/>
</dbReference>
<dbReference type="OrthoDB" id="9811006at2"/>
<evidence type="ECO:0000259" key="2">
    <source>
        <dbReference type="SMART" id="SM00867"/>
    </source>
</evidence>
<dbReference type="Proteomes" id="UP000202259">
    <property type="component" value="Chromosome"/>
</dbReference>
<protein>
    <recommendedName>
        <fullName evidence="2">Lipid/polyisoprenoid-binding YceI-like domain-containing protein</fullName>
    </recommendedName>
</protein>
<accession>A0A222G7N6</accession>
<dbReference type="AlphaFoldDB" id="A0A222G7N6"/>
<dbReference type="InterPro" id="IPR036761">
    <property type="entry name" value="TTHA0802/YceI-like_sf"/>
</dbReference>
<proteinExistence type="predicted"/>
<organism evidence="3 4">
    <name type="scientific">Cognaticolwellia beringensis</name>
    <dbReference type="NCBI Taxonomy" id="1967665"/>
    <lineage>
        <taxon>Bacteria</taxon>
        <taxon>Pseudomonadati</taxon>
        <taxon>Pseudomonadota</taxon>
        <taxon>Gammaproteobacteria</taxon>
        <taxon>Alteromonadales</taxon>
        <taxon>Colwelliaceae</taxon>
        <taxon>Cognaticolwellia</taxon>
    </lineage>
</organism>
<dbReference type="NCBIfam" id="NF002994">
    <property type="entry name" value="PRK03757.1"/>
    <property type="match status" value="1"/>
</dbReference>
<feature type="domain" description="Lipid/polyisoprenoid-binding YceI-like" evidence="2">
    <location>
        <begin position="23"/>
        <end position="184"/>
    </location>
</feature>
<dbReference type="SMART" id="SM00867">
    <property type="entry name" value="YceI"/>
    <property type="match status" value="1"/>
</dbReference>
<evidence type="ECO:0000313" key="4">
    <source>
        <dbReference type="Proteomes" id="UP000202259"/>
    </source>
</evidence>
<dbReference type="PANTHER" id="PTHR34406:SF1">
    <property type="entry name" value="PROTEIN YCEI"/>
    <property type="match status" value="1"/>
</dbReference>
<evidence type="ECO:0000313" key="3">
    <source>
        <dbReference type="EMBL" id="ASP47742.1"/>
    </source>
</evidence>